<reference evidence="3" key="1">
    <citation type="journal article" date="2019" name="Int. J. Syst. Evol. Microbiol.">
        <title>The Global Catalogue of Microorganisms (GCM) 10K type strain sequencing project: providing services to taxonomists for standard genome sequencing and annotation.</title>
        <authorList>
            <consortium name="The Broad Institute Genomics Platform"/>
            <consortium name="The Broad Institute Genome Sequencing Center for Infectious Disease"/>
            <person name="Wu L."/>
            <person name="Ma J."/>
        </authorList>
    </citation>
    <scope>NUCLEOTIDE SEQUENCE [LARGE SCALE GENOMIC DNA]</scope>
    <source>
        <strain evidence="3">CGMCC 1.15111</strain>
    </source>
</reference>
<sequence>MVCYGDINADRIRNFKYVILESEQYNPFDIRLMKETNELVLGYISVGEVSTARYYFPELKDRTLGKNSLWDSYYLDLADPVTQNALMGLVDRIKQKGFDGLFLDTVDAYGPWGPHPEKVGAYVEFISRVKEKYPDFHLMQNSGVSITPRTKDFINSVALESVITDYNFEKSDYRMRRLSEYNERVAGLKNVEEKYNLPIVLIEYANTKSMFNRVRNQATALGWDYFIGNIGLEELPRFK</sequence>
<protein>
    <recommendedName>
        <fullName evidence="1">Glycoside-hydrolase family GH114 TIM-barrel domain-containing protein</fullName>
    </recommendedName>
</protein>
<evidence type="ECO:0000313" key="2">
    <source>
        <dbReference type="EMBL" id="GHE67179.1"/>
    </source>
</evidence>
<dbReference type="PANTHER" id="PTHR35882:SF2">
    <property type="entry name" value="PELA"/>
    <property type="match status" value="1"/>
</dbReference>
<feature type="domain" description="Glycoside-hydrolase family GH114 TIM-barrel" evidence="1">
    <location>
        <begin position="29"/>
        <end position="230"/>
    </location>
</feature>
<dbReference type="InterPro" id="IPR013785">
    <property type="entry name" value="Aldolase_TIM"/>
</dbReference>
<dbReference type="InterPro" id="IPR017853">
    <property type="entry name" value="GH"/>
</dbReference>
<evidence type="ECO:0000313" key="3">
    <source>
        <dbReference type="Proteomes" id="UP000658258"/>
    </source>
</evidence>
<dbReference type="InterPro" id="IPR004352">
    <property type="entry name" value="GH114_TIM-barrel"/>
</dbReference>
<gene>
    <name evidence="2" type="ORF">GCM10011340_23330</name>
</gene>
<dbReference type="Pfam" id="PF03537">
    <property type="entry name" value="Glyco_hydro_114"/>
    <property type="match status" value="1"/>
</dbReference>
<accession>A0ABQ3I8L3</accession>
<dbReference type="Proteomes" id="UP000658258">
    <property type="component" value="Unassembled WGS sequence"/>
</dbReference>
<keyword evidence="3" id="KW-1185">Reference proteome</keyword>
<name>A0ABQ3I8L3_9BACT</name>
<evidence type="ECO:0000259" key="1">
    <source>
        <dbReference type="Pfam" id="PF03537"/>
    </source>
</evidence>
<dbReference type="EMBL" id="BNAG01000003">
    <property type="protein sequence ID" value="GHE67179.1"/>
    <property type="molecule type" value="Genomic_DNA"/>
</dbReference>
<dbReference type="Gene3D" id="3.20.20.70">
    <property type="entry name" value="Aldolase class I"/>
    <property type="match status" value="1"/>
</dbReference>
<dbReference type="PANTHER" id="PTHR35882">
    <property type="entry name" value="PELA"/>
    <property type="match status" value="1"/>
</dbReference>
<dbReference type="SUPFAM" id="SSF51445">
    <property type="entry name" value="(Trans)glycosidases"/>
    <property type="match status" value="1"/>
</dbReference>
<organism evidence="2 3">
    <name type="scientific">Roseivirga thermotolerans</name>
    <dbReference type="NCBI Taxonomy" id="1758176"/>
    <lineage>
        <taxon>Bacteria</taxon>
        <taxon>Pseudomonadati</taxon>
        <taxon>Bacteroidota</taxon>
        <taxon>Cytophagia</taxon>
        <taxon>Cytophagales</taxon>
        <taxon>Roseivirgaceae</taxon>
        <taxon>Roseivirga</taxon>
    </lineage>
</organism>
<comment type="caution">
    <text evidence="2">The sequence shown here is derived from an EMBL/GenBank/DDBJ whole genome shotgun (WGS) entry which is preliminary data.</text>
</comment>
<proteinExistence type="predicted"/>